<feature type="domain" description="CBM2" evidence="8">
    <location>
        <begin position="125"/>
        <end position="238"/>
    </location>
</feature>
<dbReference type="SUPFAM" id="SSF49265">
    <property type="entry name" value="Fibronectin type III"/>
    <property type="match status" value="2"/>
</dbReference>
<keyword evidence="6" id="KW-0732">Signal</keyword>
<evidence type="ECO:0000256" key="4">
    <source>
        <dbReference type="ARBA" id="ARBA00023295"/>
    </source>
</evidence>
<dbReference type="PANTHER" id="PTHR13817:SF73">
    <property type="entry name" value="FIBRONECTIN TYPE-III DOMAIN-CONTAINING PROTEIN"/>
    <property type="match status" value="1"/>
</dbReference>
<dbReference type="Pfam" id="PF00041">
    <property type="entry name" value="fn3"/>
    <property type="match status" value="3"/>
</dbReference>
<evidence type="ECO:0000259" key="7">
    <source>
        <dbReference type="PROSITE" id="PS50853"/>
    </source>
</evidence>
<evidence type="ECO:0000313" key="10">
    <source>
        <dbReference type="Proteomes" id="UP000612899"/>
    </source>
</evidence>
<protein>
    <recommendedName>
        <fullName evidence="11">Fibronectin type III domain-containing protein</fullName>
    </recommendedName>
</protein>
<organism evidence="9 10">
    <name type="scientific">Rhizocola hellebori</name>
    <dbReference type="NCBI Taxonomy" id="1392758"/>
    <lineage>
        <taxon>Bacteria</taxon>
        <taxon>Bacillati</taxon>
        <taxon>Actinomycetota</taxon>
        <taxon>Actinomycetes</taxon>
        <taxon>Micromonosporales</taxon>
        <taxon>Micromonosporaceae</taxon>
        <taxon>Rhizocola</taxon>
    </lineage>
</organism>
<dbReference type="SMART" id="SM00060">
    <property type="entry name" value="FN3"/>
    <property type="match status" value="3"/>
</dbReference>
<accession>A0A8J3VD90</accession>
<evidence type="ECO:0000256" key="1">
    <source>
        <dbReference type="ARBA" id="ARBA00022737"/>
    </source>
</evidence>
<dbReference type="GO" id="GO:0004553">
    <property type="term" value="F:hydrolase activity, hydrolyzing O-glycosyl compounds"/>
    <property type="evidence" value="ECO:0007669"/>
    <property type="project" value="InterPro"/>
</dbReference>
<evidence type="ECO:0000256" key="6">
    <source>
        <dbReference type="SAM" id="SignalP"/>
    </source>
</evidence>
<evidence type="ECO:0000256" key="3">
    <source>
        <dbReference type="ARBA" id="ARBA00023277"/>
    </source>
</evidence>
<keyword evidence="1" id="KW-0677">Repeat</keyword>
<dbReference type="PROSITE" id="PS51173">
    <property type="entry name" value="CBM2"/>
    <property type="match status" value="2"/>
</dbReference>
<keyword evidence="10" id="KW-1185">Reference proteome</keyword>
<keyword evidence="3" id="KW-0119">Carbohydrate metabolism</keyword>
<proteinExistence type="predicted"/>
<dbReference type="InterPro" id="IPR013783">
    <property type="entry name" value="Ig-like_fold"/>
</dbReference>
<feature type="domain" description="Fibronectin type-III" evidence="7">
    <location>
        <begin position="246"/>
        <end position="337"/>
    </location>
</feature>
<dbReference type="InterPro" id="IPR001919">
    <property type="entry name" value="CBD2"/>
</dbReference>
<name>A0A8J3VD90_9ACTN</name>
<evidence type="ECO:0000259" key="8">
    <source>
        <dbReference type="PROSITE" id="PS51173"/>
    </source>
</evidence>
<feature type="signal peptide" evidence="6">
    <location>
        <begin position="1"/>
        <end position="27"/>
    </location>
</feature>
<dbReference type="GO" id="GO:0030247">
    <property type="term" value="F:polysaccharide binding"/>
    <property type="evidence" value="ECO:0007669"/>
    <property type="project" value="UniProtKB-UniRule"/>
</dbReference>
<dbReference type="AlphaFoldDB" id="A0A8J3VD90"/>
<dbReference type="PROSITE" id="PS50853">
    <property type="entry name" value="FN3"/>
    <property type="match status" value="3"/>
</dbReference>
<dbReference type="PROSITE" id="PS00561">
    <property type="entry name" value="CBM2_A"/>
    <property type="match status" value="1"/>
</dbReference>
<evidence type="ECO:0000256" key="2">
    <source>
        <dbReference type="ARBA" id="ARBA00022801"/>
    </source>
</evidence>
<sequence length="538" mass="55347">MSCLTKATAMLACAVLWLAVTPAAANAADDVTAPTAPGTPIFSNVTPFGVTLTWTPSTDDVGVANYLVRRGLLNGQTWTESTTGDVNTITIRFLTPNQNYTFTVIATDAAGNTAAAAPASVRTLSYTDGPMCSVRYVPNSSGGGTFFSSVEMTNLSTGPWQEWTLGFTLLDSQQVNPEWGFQRNGNRWTTSFVWLFTSGAGPLFPGGTRPVSFAGTYTGATNPPPTNFTINDHPCGPTIPPVPPGPPQNLAVTALTPGSVSVAWTAATPGTNPINRYEVLVNAIGYVCVGVNPLACSITGLTPGTRYSIAVRAVDTTGMLGPTANITVQTPTSTPPTAPRNLAVSGVTTTGATLTWTASTPGSFPLTGYVVYRVQGTTETAVSVTPHAGVTTATLTGLTPNTSYSFRVRARDSAGVLSPPSATVTFTTASAGGCDVAYSTSGWGGGFTATVKITNTGTTAINGWVLRFAFASGQRLTQGWSATWAQATGAPEVTATNLDWNATIPPGGSVQIGFNGTATGANPEPSAFTLNTSACTIS</sequence>
<evidence type="ECO:0000256" key="5">
    <source>
        <dbReference type="ARBA" id="ARBA00023326"/>
    </source>
</evidence>
<dbReference type="Gene3D" id="2.60.40.290">
    <property type="match status" value="2"/>
</dbReference>
<dbReference type="Proteomes" id="UP000612899">
    <property type="component" value="Unassembled WGS sequence"/>
</dbReference>
<comment type="caution">
    <text evidence="9">The sequence shown here is derived from an EMBL/GenBank/DDBJ whole genome shotgun (WGS) entry which is preliminary data.</text>
</comment>
<dbReference type="InterPro" id="IPR036116">
    <property type="entry name" value="FN3_sf"/>
</dbReference>
<dbReference type="EMBL" id="BONY01000002">
    <property type="protein sequence ID" value="GIH02500.1"/>
    <property type="molecule type" value="Genomic_DNA"/>
</dbReference>
<dbReference type="SUPFAM" id="SSF49384">
    <property type="entry name" value="Carbohydrate-binding domain"/>
    <property type="match status" value="2"/>
</dbReference>
<dbReference type="InterPro" id="IPR012291">
    <property type="entry name" value="CBM2_carb-bd_dom_sf"/>
</dbReference>
<dbReference type="GO" id="GO:0000272">
    <property type="term" value="P:polysaccharide catabolic process"/>
    <property type="evidence" value="ECO:0007669"/>
    <property type="project" value="UniProtKB-KW"/>
</dbReference>
<dbReference type="Gene3D" id="2.60.40.10">
    <property type="entry name" value="Immunoglobulins"/>
    <property type="match status" value="3"/>
</dbReference>
<feature type="domain" description="Fibronectin type-III" evidence="7">
    <location>
        <begin position="338"/>
        <end position="431"/>
    </location>
</feature>
<feature type="domain" description="Fibronectin type-III" evidence="7">
    <location>
        <begin position="36"/>
        <end position="126"/>
    </location>
</feature>
<dbReference type="InterPro" id="IPR018366">
    <property type="entry name" value="CBM2_CS"/>
</dbReference>
<dbReference type="SMART" id="SM00637">
    <property type="entry name" value="CBD_II"/>
    <property type="match status" value="2"/>
</dbReference>
<feature type="domain" description="CBM2" evidence="8">
    <location>
        <begin position="427"/>
        <end position="538"/>
    </location>
</feature>
<dbReference type="InterPro" id="IPR050964">
    <property type="entry name" value="Striated_Muscle_Regulatory"/>
</dbReference>
<dbReference type="InterPro" id="IPR003961">
    <property type="entry name" value="FN3_dom"/>
</dbReference>
<keyword evidence="5" id="KW-0624">Polysaccharide degradation</keyword>
<reference evidence="9" key="1">
    <citation type="submission" date="2021-01" db="EMBL/GenBank/DDBJ databases">
        <title>Whole genome shotgun sequence of Rhizocola hellebori NBRC 109834.</title>
        <authorList>
            <person name="Komaki H."/>
            <person name="Tamura T."/>
        </authorList>
    </citation>
    <scope>NUCLEOTIDE SEQUENCE</scope>
    <source>
        <strain evidence="9">NBRC 109834</strain>
    </source>
</reference>
<evidence type="ECO:0000313" key="9">
    <source>
        <dbReference type="EMBL" id="GIH02500.1"/>
    </source>
</evidence>
<keyword evidence="2" id="KW-0378">Hydrolase</keyword>
<evidence type="ECO:0008006" key="11">
    <source>
        <dbReference type="Google" id="ProtNLM"/>
    </source>
</evidence>
<dbReference type="CDD" id="cd00063">
    <property type="entry name" value="FN3"/>
    <property type="match status" value="3"/>
</dbReference>
<feature type="chain" id="PRO_5035314771" description="Fibronectin type III domain-containing protein" evidence="6">
    <location>
        <begin position="28"/>
        <end position="538"/>
    </location>
</feature>
<dbReference type="PANTHER" id="PTHR13817">
    <property type="entry name" value="TITIN"/>
    <property type="match status" value="1"/>
</dbReference>
<dbReference type="RefSeq" id="WP_203906438.1">
    <property type="nucleotide sequence ID" value="NZ_BONY01000002.1"/>
</dbReference>
<dbReference type="Pfam" id="PF00553">
    <property type="entry name" value="CBM_2"/>
    <property type="match status" value="2"/>
</dbReference>
<gene>
    <name evidence="9" type="ORF">Rhe02_05670</name>
</gene>
<dbReference type="InterPro" id="IPR008965">
    <property type="entry name" value="CBM2/CBM3_carb-bd_dom_sf"/>
</dbReference>
<keyword evidence="4" id="KW-0326">Glycosidase</keyword>